<gene>
    <name evidence="9" type="primary">uxuA</name>
    <name evidence="10" type="ORF">HNR46_002446</name>
</gene>
<keyword evidence="8 9" id="KW-0456">Lyase</keyword>
<organism evidence="10 11">
    <name type="scientific">Haloferula luteola</name>
    <dbReference type="NCBI Taxonomy" id="595692"/>
    <lineage>
        <taxon>Bacteria</taxon>
        <taxon>Pseudomonadati</taxon>
        <taxon>Verrucomicrobiota</taxon>
        <taxon>Verrucomicrobiia</taxon>
        <taxon>Verrucomicrobiales</taxon>
        <taxon>Verrucomicrobiaceae</taxon>
        <taxon>Haloferula</taxon>
    </lineage>
</organism>
<comment type="similarity">
    <text evidence="4 9">Belongs to the mannonate dehydratase family.</text>
</comment>
<sequence>MLAPSMRWFGPSDPVSPAFIRQAGATSVFTALHEIPYGAPWPLADIQERKQSLATAGLSWKVVESVPVHEDIKTGKGDLTTRFDHYATTLRHLASEGIETVIYNFMPVLDWVRTDMHFLMPDGSRSMRYDPVQFAAFDLFALRRHGAEDDHSPEIQEQAAAWWQRLDSPTQQSFIRSIIDVFPGVKWNLRLDDIHAMLSRYQGIGEPELRQHLGRFLDAIVPVAESCGIRLAIHPDDPPFPILGLPRIVSTGSQLEDLLALAPSPSHGLCFCTGSLGARSDNALPELAGRFADRIHALHLRSTSLESQGAFHEAPHLEGSTSLAEVLISFLRHRRRPEEVPFRPDHGLVIMDDLAKPEGITPGYSALGRMKGLAEIRGLILGLELGAHL</sequence>
<dbReference type="PANTHER" id="PTHR30387">
    <property type="entry name" value="MANNONATE DEHYDRATASE"/>
    <property type="match status" value="1"/>
</dbReference>
<dbReference type="AlphaFoldDB" id="A0A840V3U8"/>
<keyword evidence="7 9" id="KW-0464">Manganese</keyword>
<evidence type="ECO:0000256" key="6">
    <source>
        <dbReference type="ARBA" id="ARBA00023004"/>
    </source>
</evidence>
<keyword evidence="6 9" id="KW-0408">Iron</keyword>
<comment type="catalytic activity">
    <reaction evidence="1 9">
        <text>D-mannonate = 2-dehydro-3-deoxy-D-gluconate + H2O</text>
        <dbReference type="Rhea" id="RHEA:20097"/>
        <dbReference type="ChEBI" id="CHEBI:15377"/>
        <dbReference type="ChEBI" id="CHEBI:17767"/>
        <dbReference type="ChEBI" id="CHEBI:57990"/>
        <dbReference type="EC" id="4.2.1.8"/>
    </reaction>
</comment>
<dbReference type="EMBL" id="JACHFD010000011">
    <property type="protein sequence ID" value="MBB5352203.1"/>
    <property type="molecule type" value="Genomic_DNA"/>
</dbReference>
<comment type="function">
    <text evidence="2 9">Catalyzes the dehydration of D-mannonate.</text>
</comment>
<evidence type="ECO:0000256" key="3">
    <source>
        <dbReference type="ARBA" id="ARBA00004892"/>
    </source>
</evidence>
<dbReference type="PIRSF" id="PIRSF016049">
    <property type="entry name" value="Man_dehyd"/>
    <property type="match status" value="1"/>
</dbReference>
<name>A0A840V3U8_9BACT</name>
<dbReference type="InterPro" id="IPR036237">
    <property type="entry name" value="Xyl_isomerase-like_sf"/>
</dbReference>
<evidence type="ECO:0000313" key="11">
    <source>
        <dbReference type="Proteomes" id="UP000557717"/>
    </source>
</evidence>
<dbReference type="RefSeq" id="WP_221285136.1">
    <property type="nucleotide sequence ID" value="NZ_JACHFD010000011.1"/>
</dbReference>
<dbReference type="InterPro" id="IPR004628">
    <property type="entry name" value="Man_deHydtase"/>
</dbReference>
<evidence type="ECO:0000313" key="10">
    <source>
        <dbReference type="EMBL" id="MBB5352203.1"/>
    </source>
</evidence>
<dbReference type="NCBIfam" id="NF003027">
    <property type="entry name" value="PRK03906.1"/>
    <property type="match status" value="1"/>
</dbReference>
<dbReference type="NCBIfam" id="TIGR00695">
    <property type="entry name" value="uxuA"/>
    <property type="match status" value="1"/>
</dbReference>
<evidence type="ECO:0000256" key="4">
    <source>
        <dbReference type="ARBA" id="ARBA00007389"/>
    </source>
</evidence>
<dbReference type="UniPathway" id="UPA00246"/>
<dbReference type="Gene3D" id="3.20.20.150">
    <property type="entry name" value="Divalent-metal-dependent TIM barrel enzymes"/>
    <property type="match status" value="1"/>
</dbReference>
<protein>
    <recommendedName>
        <fullName evidence="5 9">Mannonate dehydratase</fullName>
        <ecNumber evidence="5 9">4.2.1.8</ecNumber>
    </recommendedName>
    <alternativeName>
        <fullName evidence="9">D-mannonate hydro-lyase</fullName>
    </alternativeName>
</protein>
<dbReference type="GO" id="GO:0030145">
    <property type="term" value="F:manganese ion binding"/>
    <property type="evidence" value="ECO:0007669"/>
    <property type="project" value="TreeGrafter"/>
</dbReference>
<comment type="caution">
    <text evidence="10">The sequence shown here is derived from an EMBL/GenBank/DDBJ whole genome shotgun (WGS) entry which is preliminary data.</text>
</comment>
<evidence type="ECO:0000256" key="7">
    <source>
        <dbReference type="ARBA" id="ARBA00023211"/>
    </source>
</evidence>
<dbReference type="PANTHER" id="PTHR30387:SF2">
    <property type="entry name" value="MANNONATE DEHYDRATASE"/>
    <property type="match status" value="1"/>
</dbReference>
<dbReference type="GO" id="GO:0008927">
    <property type="term" value="F:mannonate dehydratase activity"/>
    <property type="evidence" value="ECO:0007669"/>
    <property type="project" value="UniProtKB-UniRule"/>
</dbReference>
<keyword evidence="11" id="KW-1185">Reference proteome</keyword>
<accession>A0A840V3U8</accession>
<comment type="cofactor">
    <cofactor evidence="9">
        <name>Fe(2+)</name>
        <dbReference type="ChEBI" id="CHEBI:29033"/>
    </cofactor>
    <cofactor evidence="9">
        <name>Mn(2+)</name>
        <dbReference type="ChEBI" id="CHEBI:29035"/>
    </cofactor>
</comment>
<proteinExistence type="inferred from homology"/>
<dbReference type="GO" id="GO:0008198">
    <property type="term" value="F:ferrous iron binding"/>
    <property type="evidence" value="ECO:0007669"/>
    <property type="project" value="TreeGrafter"/>
</dbReference>
<comment type="pathway">
    <text evidence="3 9">Carbohydrate metabolism; pentose and glucuronate interconversion.</text>
</comment>
<dbReference type="GO" id="GO:0042840">
    <property type="term" value="P:D-glucuronate catabolic process"/>
    <property type="evidence" value="ECO:0007669"/>
    <property type="project" value="TreeGrafter"/>
</dbReference>
<evidence type="ECO:0000256" key="2">
    <source>
        <dbReference type="ARBA" id="ARBA00002713"/>
    </source>
</evidence>
<dbReference type="Pfam" id="PF03786">
    <property type="entry name" value="UxuA"/>
    <property type="match status" value="1"/>
</dbReference>
<dbReference type="EC" id="4.2.1.8" evidence="5 9"/>
<evidence type="ECO:0000256" key="1">
    <source>
        <dbReference type="ARBA" id="ARBA00001794"/>
    </source>
</evidence>
<evidence type="ECO:0000256" key="9">
    <source>
        <dbReference type="HAMAP-Rule" id="MF_00106"/>
    </source>
</evidence>
<evidence type="ECO:0000256" key="8">
    <source>
        <dbReference type="ARBA" id="ARBA00023239"/>
    </source>
</evidence>
<reference evidence="10 11" key="1">
    <citation type="submission" date="2020-08" db="EMBL/GenBank/DDBJ databases">
        <title>Genomic Encyclopedia of Type Strains, Phase IV (KMG-IV): sequencing the most valuable type-strain genomes for metagenomic binning, comparative biology and taxonomic classification.</title>
        <authorList>
            <person name="Goeker M."/>
        </authorList>
    </citation>
    <scope>NUCLEOTIDE SEQUENCE [LARGE SCALE GENOMIC DNA]</scope>
    <source>
        <strain evidence="10 11">YC6886</strain>
    </source>
</reference>
<dbReference type="SUPFAM" id="SSF51658">
    <property type="entry name" value="Xylose isomerase-like"/>
    <property type="match status" value="1"/>
</dbReference>
<evidence type="ECO:0000256" key="5">
    <source>
        <dbReference type="ARBA" id="ARBA00012927"/>
    </source>
</evidence>
<dbReference type="HAMAP" id="MF_00106">
    <property type="entry name" value="UxuA"/>
    <property type="match status" value="1"/>
</dbReference>
<dbReference type="Proteomes" id="UP000557717">
    <property type="component" value="Unassembled WGS sequence"/>
</dbReference>